<dbReference type="EMBL" id="NKHZ01000068">
    <property type="protein sequence ID" value="PNS15808.1"/>
    <property type="molecule type" value="Genomic_DNA"/>
</dbReference>
<protein>
    <submittedName>
        <fullName evidence="1">Uncharacterized protein</fullName>
    </submittedName>
</protein>
<comment type="caution">
    <text evidence="1">The sequence shown here is derived from an EMBL/GenBank/DDBJ whole genome shotgun (WGS) entry which is preliminary data.</text>
</comment>
<keyword evidence="2" id="KW-1185">Reference proteome</keyword>
<accession>A0A2K1QKW4</accession>
<evidence type="ECO:0000313" key="2">
    <source>
        <dbReference type="Proteomes" id="UP000243797"/>
    </source>
</evidence>
<name>A0A2K1QKW4_9PEZI</name>
<dbReference type="OrthoDB" id="252020at2759"/>
<organism evidence="1 2">
    <name type="scientific">Sphaceloma murrayae</name>
    <dbReference type="NCBI Taxonomy" id="2082308"/>
    <lineage>
        <taxon>Eukaryota</taxon>
        <taxon>Fungi</taxon>
        <taxon>Dikarya</taxon>
        <taxon>Ascomycota</taxon>
        <taxon>Pezizomycotina</taxon>
        <taxon>Dothideomycetes</taxon>
        <taxon>Dothideomycetidae</taxon>
        <taxon>Myriangiales</taxon>
        <taxon>Elsinoaceae</taxon>
        <taxon>Sphaceloma</taxon>
    </lineage>
</organism>
<dbReference type="Proteomes" id="UP000243797">
    <property type="component" value="Unassembled WGS sequence"/>
</dbReference>
<sequence length="232" mass="26262">MAAVRWFAPNDPRRRTKLSSPVSFDEVVTAGSPSHLPKPLVKVALRLKQKKIGPSITVYEDERALRAVQTYLQSHTCETNAAIRMSRRSINQTYFGPKGLCVGFDLPGPIFRTTFVHPKRRFFLFHRVLDGTLKKPIRPSRAARRSRITIARVRDPVPDAGRPPIIAPLVLPAIQRFLDALKNRPKDFVEAIEDKANERMAVIAELRARRQFLLASENLIEIANEAVDSEVH</sequence>
<evidence type="ECO:0000313" key="1">
    <source>
        <dbReference type="EMBL" id="PNS15808.1"/>
    </source>
</evidence>
<gene>
    <name evidence="1" type="ORF">CAC42_4260</name>
</gene>
<proteinExistence type="predicted"/>
<reference evidence="1 2" key="1">
    <citation type="submission" date="2017-06" db="EMBL/GenBank/DDBJ databases">
        <title>Draft genome sequence of a variant of Elsinoe murrayae.</title>
        <authorList>
            <person name="Cheng Q."/>
        </authorList>
    </citation>
    <scope>NUCLEOTIDE SEQUENCE [LARGE SCALE GENOMIC DNA]</scope>
    <source>
        <strain evidence="1 2">CQ-2017a</strain>
    </source>
</reference>
<dbReference type="InParanoid" id="A0A2K1QKW4"/>
<dbReference type="AlphaFoldDB" id="A0A2K1QKW4"/>